<dbReference type="RefSeq" id="XP_027095994.1">
    <property type="nucleotide sequence ID" value="XM_027240193.1"/>
</dbReference>
<organism evidence="1 2">
    <name type="scientific">Coffea arabica</name>
    <name type="common">Arabian coffee</name>
    <dbReference type="NCBI Taxonomy" id="13443"/>
    <lineage>
        <taxon>Eukaryota</taxon>
        <taxon>Viridiplantae</taxon>
        <taxon>Streptophyta</taxon>
        <taxon>Embryophyta</taxon>
        <taxon>Tracheophyta</taxon>
        <taxon>Spermatophyta</taxon>
        <taxon>Magnoliopsida</taxon>
        <taxon>eudicotyledons</taxon>
        <taxon>Gunneridae</taxon>
        <taxon>Pentapetalae</taxon>
        <taxon>asterids</taxon>
        <taxon>lamiids</taxon>
        <taxon>Gentianales</taxon>
        <taxon>Rubiaceae</taxon>
        <taxon>Ixoroideae</taxon>
        <taxon>Gardenieae complex</taxon>
        <taxon>Bertiereae - Coffeeae clade</taxon>
        <taxon>Coffeeae</taxon>
        <taxon>Coffea</taxon>
    </lineage>
</organism>
<dbReference type="OrthoDB" id="6622160at2759"/>
<reference evidence="2" key="2">
    <citation type="submission" date="2025-08" db="UniProtKB">
        <authorList>
            <consortium name="RefSeq"/>
        </authorList>
    </citation>
    <scope>IDENTIFICATION</scope>
    <source>
        <tissue evidence="2">Leaves</tissue>
    </source>
</reference>
<evidence type="ECO:0008006" key="3">
    <source>
        <dbReference type="Google" id="ProtNLM"/>
    </source>
</evidence>
<keyword evidence="1" id="KW-1185">Reference proteome</keyword>
<sequence>MRSWMDLSTAFVRQYEYNCELAPTRTILDGTKRKPSENHKTYAKRWRKLAAKMEPPMTENEIVRTFIKAHDPPYFEEIFRITGCSFAEIVNKLEEYDEFVRAGKMVNVSSLKSQLEAMQSQSSSSKKSQFKKKDEKASFVWNQGSSSPPRYQQNPAYLPHYLYQPCPRPVYNTTINHPCPRPNYPNTPSTPFHISPPNFQIRSRPYRTFTNLGRPIDQLYEQLKAAGKIGTIPPKTYAKGFPIGYDSQSFCAYHSGAPRHSTSNCWALKHKIQDMIDAGDIVLRRKDEQRPSVSNNPLSTHKDTVGAITVDEEVEEPTQFIVNEAEIIGVIGEPFILEEKAYEVKENTDPFILEMIPFECEPSELVVLELPEQAPVLNLQEVLWNYSEPTLLIGGEKVPKKEVDAITRSGRIIGEPAVDEFLKAKESATPAKPTVTDEEAFNFLKMLKKSEYKVIEQLDKMPTQISMLNLLMTSELHRAALLKVLNETQVPKDIPVDKFTNVVEHVLASNQISFSDKDLTAERIGHNKALYISVRCNGKLLPKVLIDNGSALNICPWNTLIKLGFQEAKLRLSTTVVRVFDAREKGTDRRSGFSAENRTCPIPSHMSNHGFFKCL</sequence>
<accession>A0A6P6UZW5</accession>
<evidence type="ECO:0000313" key="1">
    <source>
        <dbReference type="Proteomes" id="UP001652660"/>
    </source>
</evidence>
<evidence type="ECO:0000313" key="2">
    <source>
        <dbReference type="RefSeq" id="XP_027095994.1"/>
    </source>
</evidence>
<name>A0A6P6UZW5_COFAR</name>
<protein>
    <recommendedName>
        <fullName evidence="3">Retrotransposon gag domain-containing protein</fullName>
    </recommendedName>
</protein>
<gene>
    <name evidence="2" type="primary">LOC113715888</name>
</gene>
<dbReference type="PANTHER" id="PTHR32108">
    <property type="entry name" value="DNA-DIRECTED RNA POLYMERASE SUBUNIT ALPHA"/>
    <property type="match status" value="1"/>
</dbReference>
<dbReference type="GeneID" id="113715888"/>
<dbReference type="AlphaFoldDB" id="A0A6P6UZW5"/>
<proteinExistence type="predicted"/>
<reference evidence="1" key="1">
    <citation type="journal article" date="2025" name="Foods">
        <title>Unveiling the Microbial Signatures of Arabica Coffee Cherries: Insights into Ripeness Specific Diversity, Functional Traits, and Implications for Quality and Safety.</title>
        <authorList>
            <consortium name="RefSeq"/>
            <person name="Tenea G.N."/>
            <person name="Cifuentes V."/>
            <person name="Reyes P."/>
            <person name="Cevallos-Vallejos M."/>
        </authorList>
    </citation>
    <scope>NUCLEOTIDE SEQUENCE [LARGE SCALE GENOMIC DNA]</scope>
</reference>
<dbReference type="PANTHER" id="PTHR32108:SF9">
    <property type="entry name" value="REVERSE TRANSCRIPTASE RNASE H-LIKE DOMAIN-CONTAINING PROTEIN"/>
    <property type="match status" value="1"/>
</dbReference>
<dbReference type="Proteomes" id="UP001652660">
    <property type="component" value="Chromosome 11c"/>
</dbReference>